<dbReference type="SUPFAM" id="SSF103473">
    <property type="entry name" value="MFS general substrate transporter"/>
    <property type="match status" value="1"/>
</dbReference>
<feature type="transmembrane region" description="Helical" evidence="7">
    <location>
        <begin position="274"/>
        <end position="294"/>
    </location>
</feature>
<feature type="transmembrane region" description="Helical" evidence="7">
    <location>
        <begin position="236"/>
        <end position="253"/>
    </location>
</feature>
<feature type="transmembrane region" description="Helical" evidence="7">
    <location>
        <begin position="114"/>
        <end position="132"/>
    </location>
</feature>
<dbReference type="PANTHER" id="PTHR42718">
    <property type="entry name" value="MAJOR FACILITATOR SUPERFAMILY MULTIDRUG TRANSPORTER MFSC"/>
    <property type="match status" value="1"/>
</dbReference>
<feature type="transmembrane region" description="Helical" evidence="7">
    <location>
        <begin position="438"/>
        <end position="461"/>
    </location>
</feature>
<comment type="subcellular location">
    <subcellularLocation>
        <location evidence="1">Cell membrane</location>
        <topology evidence="1">Multi-pass membrane protein</topology>
    </subcellularLocation>
</comment>
<dbReference type="Gene3D" id="1.20.1720.10">
    <property type="entry name" value="Multidrug resistance protein D"/>
    <property type="match status" value="1"/>
</dbReference>
<proteinExistence type="predicted"/>
<feature type="transmembrane region" description="Helical" evidence="7">
    <location>
        <begin position="412"/>
        <end position="432"/>
    </location>
</feature>
<dbReference type="PANTHER" id="PTHR42718:SF42">
    <property type="entry name" value="EXPORT PROTEIN"/>
    <property type="match status" value="1"/>
</dbReference>
<keyword evidence="4 7" id="KW-0812">Transmembrane</keyword>
<feature type="domain" description="Major facilitator superfamily (MFS) profile" evidence="8">
    <location>
        <begin position="19"/>
        <end position="465"/>
    </location>
</feature>
<feature type="transmembrane region" description="Helical" evidence="7">
    <location>
        <begin position="15"/>
        <end position="34"/>
    </location>
</feature>
<dbReference type="InterPro" id="IPR011701">
    <property type="entry name" value="MFS"/>
</dbReference>
<dbReference type="PROSITE" id="PS00216">
    <property type="entry name" value="SUGAR_TRANSPORT_1"/>
    <property type="match status" value="1"/>
</dbReference>
<dbReference type="Gene3D" id="1.20.1250.20">
    <property type="entry name" value="MFS general substrate transporter like domains"/>
    <property type="match status" value="1"/>
</dbReference>
<dbReference type="InterPro" id="IPR036259">
    <property type="entry name" value="MFS_trans_sf"/>
</dbReference>
<dbReference type="NCBIfam" id="TIGR00711">
    <property type="entry name" value="efflux_EmrB"/>
    <property type="match status" value="1"/>
</dbReference>
<dbReference type="InterPro" id="IPR004638">
    <property type="entry name" value="EmrB-like"/>
</dbReference>
<feature type="transmembrane region" description="Helical" evidence="7">
    <location>
        <begin position="144"/>
        <end position="165"/>
    </location>
</feature>
<keyword evidence="10" id="KW-1185">Reference proteome</keyword>
<evidence type="ECO:0000256" key="5">
    <source>
        <dbReference type="ARBA" id="ARBA00022989"/>
    </source>
</evidence>
<evidence type="ECO:0000256" key="2">
    <source>
        <dbReference type="ARBA" id="ARBA00022448"/>
    </source>
</evidence>
<comment type="caution">
    <text evidence="9">The sequence shown here is derived from an EMBL/GenBank/DDBJ whole genome shotgun (WGS) entry which is preliminary data.</text>
</comment>
<feature type="transmembrane region" description="Helical" evidence="7">
    <location>
        <begin position="201"/>
        <end position="224"/>
    </location>
</feature>
<keyword evidence="5 7" id="KW-1133">Transmembrane helix</keyword>
<dbReference type="EMBL" id="SJKD01000008">
    <property type="protein sequence ID" value="TCC44998.1"/>
    <property type="molecule type" value="Genomic_DNA"/>
</dbReference>
<keyword evidence="6 7" id="KW-0472">Membrane</keyword>
<keyword evidence="2" id="KW-0813">Transport</keyword>
<feature type="transmembrane region" description="Helical" evidence="7">
    <location>
        <begin position="306"/>
        <end position="325"/>
    </location>
</feature>
<feature type="transmembrane region" description="Helical" evidence="7">
    <location>
        <begin position="366"/>
        <end position="392"/>
    </location>
</feature>
<dbReference type="Pfam" id="PF07690">
    <property type="entry name" value="MFS_1"/>
    <property type="match status" value="2"/>
</dbReference>
<feature type="transmembrane region" description="Helical" evidence="7">
    <location>
        <begin position="337"/>
        <end position="354"/>
    </location>
</feature>
<sequence>MPTTDHPLVSLRSRAGVAIVAATVLASGIAWYDAYVVNVAVPAIGKHFAAGVSSVQWTLTAYLLAVASLLLLAGALADRFGRRRVLVVGLLVMLAASFLCAAAQSIGWLIGARAIQGIGAALVVPISLALLNGTLRVADRAKGIGIWAGLSTALSTIGPYGGGWLIDNASWRWVFLLPLPLFVAVFAVLRHVPETTRERPALSVDVVGAVLGVVGLGGLIYALTEGPSAGWSSARVLVPGVIGALALIALLPVENRRRAPLLRLSLFESRQFDAINVVTVLVYGALAAGGYLFVVNCQLSLGYTAAQAGAALIPASIVFLLLSPFSGALVSRLGPRWLMFAGILIIAGANVWLAQAAPGSSYVGTILPAALVLGVGQGVMVAPLTAAVLAAVSDADLGEASAINDAAARVGALAVIALVPLLIGATAGSSLADSLADGYRPAMLVLAGVCAIAAVLVAVFVSNERAQAPRLAPPAPHHGCALAVTTEATVGAADGR</sequence>
<keyword evidence="3" id="KW-1003">Cell membrane</keyword>
<feature type="transmembrane region" description="Helical" evidence="7">
    <location>
        <begin position="85"/>
        <end position="108"/>
    </location>
</feature>
<evidence type="ECO:0000256" key="1">
    <source>
        <dbReference type="ARBA" id="ARBA00004651"/>
    </source>
</evidence>
<evidence type="ECO:0000256" key="4">
    <source>
        <dbReference type="ARBA" id="ARBA00022692"/>
    </source>
</evidence>
<dbReference type="InterPro" id="IPR005829">
    <property type="entry name" value="Sugar_transporter_CS"/>
</dbReference>
<organism evidence="9 10">
    <name type="scientific">Kribbella capetownensis</name>
    <dbReference type="NCBI Taxonomy" id="1572659"/>
    <lineage>
        <taxon>Bacteria</taxon>
        <taxon>Bacillati</taxon>
        <taxon>Actinomycetota</taxon>
        <taxon>Actinomycetes</taxon>
        <taxon>Propionibacteriales</taxon>
        <taxon>Kribbellaceae</taxon>
        <taxon>Kribbella</taxon>
    </lineage>
</organism>
<feature type="transmembrane region" description="Helical" evidence="7">
    <location>
        <begin position="171"/>
        <end position="189"/>
    </location>
</feature>
<dbReference type="PROSITE" id="PS50850">
    <property type="entry name" value="MFS"/>
    <property type="match status" value="1"/>
</dbReference>
<evidence type="ECO:0000313" key="10">
    <source>
        <dbReference type="Proteomes" id="UP000293342"/>
    </source>
</evidence>
<feature type="transmembrane region" description="Helical" evidence="7">
    <location>
        <begin position="54"/>
        <end position="73"/>
    </location>
</feature>
<evidence type="ECO:0000256" key="7">
    <source>
        <dbReference type="SAM" id="Phobius"/>
    </source>
</evidence>
<evidence type="ECO:0000256" key="6">
    <source>
        <dbReference type="ARBA" id="ARBA00023136"/>
    </source>
</evidence>
<dbReference type="Proteomes" id="UP000293342">
    <property type="component" value="Unassembled WGS sequence"/>
</dbReference>
<reference evidence="9 10" key="1">
    <citation type="submission" date="2019-02" db="EMBL/GenBank/DDBJ databases">
        <title>Kribbella capetownensis sp. nov. and Kribbella speibonae sp. nov., isolated from soil.</title>
        <authorList>
            <person name="Curtis S.M."/>
            <person name="Norton I."/>
            <person name="Everest G.J."/>
            <person name="Meyers P.R."/>
        </authorList>
    </citation>
    <scope>NUCLEOTIDE SEQUENCE [LARGE SCALE GENOMIC DNA]</scope>
    <source>
        <strain evidence="9 10">YM53</strain>
    </source>
</reference>
<gene>
    <name evidence="9" type="ORF">E0H75_31235</name>
</gene>
<dbReference type="GO" id="GO:0022857">
    <property type="term" value="F:transmembrane transporter activity"/>
    <property type="evidence" value="ECO:0007669"/>
    <property type="project" value="InterPro"/>
</dbReference>
<dbReference type="RefSeq" id="WP_131517302.1">
    <property type="nucleotide sequence ID" value="NZ_SJKD01000008.1"/>
</dbReference>
<protein>
    <submittedName>
        <fullName evidence="9">DHA2 family efflux MFS transporter permease subunit</fullName>
    </submittedName>
</protein>
<name>A0A4R0JJU4_9ACTN</name>
<dbReference type="GO" id="GO:0005886">
    <property type="term" value="C:plasma membrane"/>
    <property type="evidence" value="ECO:0007669"/>
    <property type="project" value="UniProtKB-SubCell"/>
</dbReference>
<dbReference type="OrthoDB" id="7375466at2"/>
<dbReference type="AlphaFoldDB" id="A0A4R0JJU4"/>
<evidence type="ECO:0000256" key="3">
    <source>
        <dbReference type="ARBA" id="ARBA00022475"/>
    </source>
</evidence>
<dbReference type="InterPro" id="IPR020846">
    <property type="entry name" value="MFS_dom"/>
</dbReference>
<accession>A0A4R0JJU4</accession>
<evidence type="ECO:0000313" key="9">
    <source>
        <dbReference type="EMBL" id="TCC44998.1"/>
    </source>
</evidence>
<evidence type="ECO:0000259" key="8">
    <source>
        <dbReference type="PROSITE" id="PS50850"/>
    </source>
</evidence>